<organism evidence="1">
    <name type="scientific">Streptomyces sp. R21</name>
    <dbReference type="NCBI Taxonomy" id="3238627"/>
    <lineage>
        <taxon>Bacteria</taxon>
        <taxon>Bacillati</taxon>
        <taxon>Actinomycetota</taxon>
        <taxon>Actinomycetes</taxon>
        <taxon>Kitasatosporales</taxon>
        <taxon>Streptomycetaceae</taxon>
        <taxon>Streptomyces</taxon>
    </lineage>
</organism>
<evidence type="ECO:0000313" key="1">
    <source>
        <dbReference type="EMBL" id="XDQ31044.1"/>
    </source>
</evidence>
<protein>
    <submittedName>
        <fullName evidence="1">Uncharacterized protein</fullName>
    </submittedName>
</protein>
<name>A0AB39PKQ4_9ACTN</name>
<proteinExistence type="predicted"/>
<dbReference type="AlphaFoldDB" id="A0AB39PKQ4"/>
<dbReference type="EMBL" id="CP163435">
    <property type="protein sequence ID" value="XDQ31044.1"/>
    <property type="molecule type" value="Genomic_DNA"/>
</dbReference>
<reference evidence="1" key="1">
    <citation type="submission" date="2024-07" db="EMBL/GenBank/DDBJ databases">
        <authorList>
            <person name="Yu S.T."/>
        </authorList>
    </citation>
    <scope>NUCLEOTIDE SEQUENCE</scope>
    <source>
        <strain evidence="1">R21</strain>
    </source>
</reference>
<dbReference type="RefSeq" id="WP_369241569.1">
    <property type="nucleotide sequence ID" value="NZ_CP163435.1"/>
</dbReference>
<accession>A0AB39PKQ4</accession>
<gene>
    <name evidence="1" type="ORF">AB5J56_42885</name>
</gene>
<sequence>MEQQEQRTSVRLVVVDPDLTAQCDRVEKHLLAPLAGSPRIADDRRLFEDGLAAFRRIRDTLADAVARGPRVWTPNGRWEHEGLRIVTLPTAETDLLYALLRELSASLVAPPDQPDPSGVFAALHGGVLSAEESTVGLVGALARVLSMVDLAPDADATTLFAVLEEADGEDVRLTYAQEEAWQRLAHRVTMLLTESAPLHRFLY</sequence>